<name>A0A397UKP7_9GLOM</name>
<dbReference type="Proteomes" id="UP000266673">
    <property type="component" value="Unassembled WGS sequence"/>
</dbReference>
<accession>A0A397UKP7</accession>
<evidence type="ECO:0000313" key="4">
    <source>
        <dbReference type="Proteomes" id="UP000266673"/>
    </source>
</evidence>
<dbReference type="AlphaFoldDB" id="A0A397UKP7"/>
<keyword evidence="1" id="KW-0862">Zinc</keyword>
<protein>
    <recommendedName>
        <fullName evidence="2">SWIM-type domain-containing protein</fullName>
    </recommendedName>
</protein>
<dbReference type="EMBL" id="QKWP01001577">
    <property type="protein sequence ID" value="RIB07943.1"/>
    <property type="molecule type" value="Genomic_DNA"/>
</dbReference>
<keyword evidence="4" id="KW-1185">Reference proteome</keyword>
<evidence type="ECO:0000259" key="2">
    <source>
        <dbReference type="PROSITE" id="PS50966"/>
    </source>
</evidence>
<gene>
    <name evidence="3" type="ORF">C2G38_2272568</name>
</gene>
<feature type="domain" description="SWIM-type" evidence="2">
    <location>
        <begin position="82"/>
        <end position="120"/>
    </location>
</feature>
<dbReference type="OrthoDB" id="2379842at2759"/>
<dbReference type="PROSITE" id="PS50966">
    <property type="entry name" value="ZF_SWIM"/>
    <property type="match status" value="1"/>
</dbReference>
<proteinExistence type="predicted"/>
<evidence type="ECO:0000256" key="1">
    <source>
        <dbReference type="PROSITE-ProRule" id="PRU00325"/>
    </source>
</evidence>
<keyword evidence="1" id="KW-0863">Zinc-finger</keyword>
<organism evidence="3 4">
    <name type="scientific">Gigaspora rosea</name>
    <dbReference type="NCBI Taxonomy" id="44941"/>
    <lineage>
        <taxon>Eukaryota</taxon>
        <taxon>Fungi</taxon>
        <taxon>Fungi incertae sedis</taxon>
        <taxon>Mucoromycota</taxon>
        <taxon>Glomeromycotina</taxon>
        <taxon>Glomeromycetes</taxon>
        <taxon>Diversisporales</taxon>
        <taxon>Gigasporaceae</taxon>
        <taxon>Gigaspora</taxon>
    </lineage>
</organism>
<sequence length="210" mass="24047">MHFGAITTQRVEGAQSSTKHAIKSSGSLMKAFNSLDIWLRLHHEETFLQYENESIGIDPLLAQNDNDRLRPLLERLSQFALNKIKCELLNATTYEACLCELLVNYNLPCRHLLPIKDEQQKSFLLDKLDDILAIPEVKLSDIKVPERIIEKGCPSGTKRLPNALEHMEKEEKKKLIMGQTKLKAQLLFKKKSLRMSKQNLLNAQVFHKAS</sequence>
<comment type="caution">
    <text evidence="3">The sequence shown here is derived from an EMBL/GenBank/DDBJ whole genome shotgun (WGS) entry which is preliminary data.</text>
</comment>
<evidence type="ECO:0000313" key="3">
    <source>
        <dbReference type="EMBL" id="RIB07943.1"/>
    </source>
</evidence>
<dbReference type="InterPro" id="IPR007527">
    <property type="entry name" value="Znf_SWIM"/>
</dbReference>
<keyword evidence="1" id="KW-0479">Metal-binding</keyword>
<reference evidence="3 4" key="1">
    <citation type="submission" date="2018-06" db="EMBL/GenBank/DDBJ databases">
        <title>Comparative genomics reveals the genomic features of Rhizophagus irregularis, R. cerebriforme, R. diaphanum and Gigaspora rosea, and their symbiotic lifestyle signature.</title>
        <authorList>
            <person name="Morin E."/>
            <person name="San Clemente H."/>
            <person name="Chen E.C.H."/>
            <person name="De La Providencia I."/>
            <person name="Hainaut M."/>
            <person name="Kuo A."/>
            <person name="Kohler A."/>
            <person name="Murat C."/>
            <person name="Tang N."/>
            <person name="Roy S."/>
            <person name="Loubradou J."/>
            <person name="Henrissat B."/>
            <person name="Grigoriev I.V."/>
            <person name="Corradi N."/>
            <person name="Roux C."/>
            <person name="Martin F.M."/>
        </authorList>
    </citation>
    <scope>NUCLEOTIDE SEQUENCE [LARGE SCALE GENOMIC DNA]</scope>
    <source>
        <strain evidence="3 4">DAOM 194757</strain>
    </source>
</reference>
<dbReference type="GO" id="GO:0008270">
    <property type="term" value="F:zinc ion binding"/>
    <property type="evidence" value="ECO:0007669"/>
    <property type="project" value="UniProtKB-KW"/>
</dbReference>